<dbReference type="Proteomes" id="UP000740883">
    <property type="component" value="Unassembled WGS sequence"/>
</dbReference>
<gene>
    <name evidence="2" type="primary">DDX18</name>
    <name evidence="2" type="ORF">NGRA_2515</name>
</gene>
<dbReference type="OrthoDB" id="10259640at2759"/>
<keyword evidence="2" id="KW-0067">ATP-binding</keyword>
<evidence type="ECO:0000256" key="1">
    <source>
        <dbReference type="SAM" id="MobiDB-lite"/>
    </source>
</evidence>
<feature type="region of interest" description="Disordered" evidence="1">
    <location>
        <begin position="1"/>
        <end position="24"/>
    </location>
</feature>
<proteinExistence type="predicted"/>
<name>A0A9P6KY48_9MICR</name>
<keyword evidence="2" id="KW-0547">Nucleotide-binding</keyword>
<accession>A0A9P6KY48</accession>
<dbReference type="GO" id="GO:0004386">
    <property type="term" value="F:helicase activity"/>
    <property type="evidence" value="ECO:0007669"/>
    <property type="project" value="UniProtKB-KW"/>
</dbReference>
<evidence type="ECO:0000313" key="2">
    <source>
        <dbReference type="EMBL" id="KAF9761619.1"/>
    </source>
</evidence>
<keyword evidence="2" id="KW-0347">Helicase</keyword>
<comment type="caution">
    <text evidence="2">The sequence shown here is derived from an EMBL/GenBank/DDBJ whole genome shotgun (WGS) entry which is preliminary data.</text>
</comment>
<dbReference type="AlphaFoldDB" id="A0A9P6KY48"/>
<organism evidence="2 3">
    <name type="scientific">Nosema granulosis</name>
    <dbReference type="NCBI Taxonomy" id="83296"/>
    <lineage>
        <taxon>Eukaryota</taxon>
        <taxon>Fungi</taxon>
        <taxon>Fungi incertae sedis</taxon>
        <taxon>Microsporidia</taxon>
        <taxon>Nosematidae</taxon>
        <taxon>Nosema</taxon>
    </lineage>
</organism>
<evidence type="ECO:0000313" key="3">
    <source>
        <dbReference type="Proteomes" id="UP000740883"/>
    </source>
</evidence>
<reference evidence="2 3" key="1">
    <citation type="journal article" date="2020" name="Genome Biol. Evol.">
        <title>Comparative genomics of strictly vertically transmitted, feminizing microsporidia endosymbionts of amphipod crustaceans.</title>
        <authorList>
            <person name="Cormier A."/>
            <person name="Chebbi M.A."/>
            <person name="Giraud I."/>
            <person name="Wattier R."/>
            <person name="Teixeira M."/>
            <person name="Gilbert C."/>
            <person name="Rigaud T."/>
            <person name="Cordaux R."/>
        </authorList>
    </citation>
    <scope>NUCLEOTIDE SEQUENCE [LARGE SCALE GENOMIC DNA]</scope>
    <source>
        <strain evidence="2 3">Ou3-Ou53</strain>
    </source>
</reference>
<keyword evidence="3" id="KW-1185">Reference proteome</keyword>
<sequence length="125" mass="13762">MPNLNSPKLAPNAPKKYPYSKPHSSPFPVAQAISNPVSASSTAITDSVKKNISGDDYLFESLASLVTLKTMQAIRMLGFPSMREIQARTIPALLQGKNLRYEWKSYPPYHANIFVHGTCLCSFGC</sequence>
<keyword evidence="2" id="KW-0378">Hydrolase</keyword>
<protein>
    <submittedName>
        <fullName evidence="2">ATP-dependent RNA helicase DDX18</fullName>
    </submittedName>
</protein>
<dbReference type="EMBL" id="SBJO01000290">
    <property type="protein sequence ID" value="KAF9761619.1"/>
    <property type="molecule type" value="Genomic_DNA"/>
</dbReference>